<feature type="zinc finger region" description="RING-Gid-type" evidence="6">
    <location>
        <begin position="335"/>
        <end position="378"/>
    </location>
</feature>
<dbReference type="InterPro" id="IPR013144">
    <property type="entry name" value="CRA_dom"/>
</dbReference>
<dbReference type="InterPro" id="IPR037683">
    <property type="entry name" value="Rmd5_dRing"/>
</dbReference>
<dbReference type="Proteomes" id="UP000694864">
    <property type="component" value="Chromosome 9"/>
</dbReference>
<keyword evidence="2" id="KW-0963">Cytoplasm</keyword>
<evidence type="ECO:0000256" key="5">
    <source>
        <dbReference type="ARBA" id="ARBA00022833"/>
    </source>
</evidence>
<dbReference type="CDD" id="cd16652">
    <property type="entry name" value="dRING_Rmd5p-like"/>
    <property type="match status" value="1"/>
</dbReference>
<evidence type="ECO:0000313" key="10">
    <source>
        <dbReference type="RefSeq" id="XP_010429198.1"/>
    </source>
</evidence>
<evidence type="ECO:0000256" key="2">
    <source>
        <dbReference type="ARBA" id="ARBA00022490"/>
    </source>
</evidence>
<dbReference type="SMART" id="SM00668">
    <property type="entry name" value="CTLH"/>
    <property type="match status" value="1"/>
</dbReference>
<feature type="domain" description="CTLH" evidence="7">
    <location>
        <begin position="156"/>
        <end position="213"/>
    </location>
</feature>
<dbReference type="Pfam" id="PF13445">
    <property type="entry name" value="zf-RING_UBOX"/>
    <property type="match status" value="1"/>
</dbReference>
<dbReference type="InterPro" id="IPR044063">
    <property type="entry name" value="ZF_RING_GID"/>
</dbReference>
<comment type="subcellular location">
    <subcellularLocation>
        <location evidence="1">Cytoplasm</location>
    </subcellularLocation>
</comment>
<organism evidence="9 10">
    <name type="scientific">Camelina sativa</name>
    <name type="common">False flax</name>
    <name type="synonym">Myagrum sativum</name>
    <dbReference type="NCBI Taxonomy" id="90675"/>
    <lineage>
        <taxon>Eukaryota</taxon>
        <taxon>Viridiplantae</taxon>
        <taxon>Streptophyta</taxon>
        <taxon>Embryophyta</taxon>
        <taxon>Tracheophyta</taxon>
        <taxon>Spermatophyta</taxon>
        <taxon>Magnoliopsida</taxon>
        <taxon>eudicotyledons</taxon>
        <taxon>Gunneridae</taxon>
        <taxon>Pentapetalae</taxon>
        <taxon>rosids</taxon>
        <taxon>malvids</taxon>
        <taxon>Brassicales</taxon>
        <taxon>Brassicaceae</taxon>
        <taxon>Camelineae</taxon>
        <taxon>Camelina</taxon>
    </lineage>
</organism>
<reference evidence="9" key="1">
    <citation type="journal article" date="2014" name="Nat. Commun.">
        <title>The emerging biofuel crop Camelina sativa retains a highly undifferentiated hexaploid genome structure.</title>
        <authorList>
            <person name="Kagale S."/>
            <person name="Koh C."/>
            <person name="Nixon J."/>
            <person name="Bollina V."/>
            <person name="Clarke W.E."/>
            <person name="Tuteja R."/>
            <person name="Spillane C."/>
            <person name="Robinson S.J."/>
            <person name="Links M.G."/>
            <person name="Clarke C."/>
            <person name="Higgins E.E."/>
            <person name="Huebert T."/>
            <person name="Sharpe A.G."/>
            <person name="Parkin I.A."/>
        </authorList>
    </citation>
    <scope>NUCLEOTIDE SEQUENCE [LARGE SCALE GENOMIC DNA]</scope>
    <source>
        <strain evidence="9">cv. DH55</strain>
    </source>
</reference>
<evidence type="ECO:0000259" key="8">
    <source>
        <dbReference type="PROSITE" id="PS51867"/>
    </source>
</evidence>
<dbReference type="InterPro" id="IPR045098">
    <property type="entry name" value="Fyv10_fam"/>
</dbReference>
<dbReference type="InterPro" id="IPR006594">
    <property type="entry name" value="LisH"/>
</dbReference>
<dbReference type="SMART" id="SM00757">
    <property type="entry name" value="CRA"/>
    <property type="match status" value="1"/>
</dbReference>
<evidence type="ECO:0000259" key="7">
    <source>
        <dbReference type="PROSITE" id="PS50897"/>
    </source>
</evidence>
<evidence type="ECO:0000256" key="3">
    <source>
        <dbReference type="ARBA" id="ARBA00022723"/>
    </source>
</evidence>
<dbReference type="InterPro" id="IPR006595">
    <property type="entry name" value="CTLH_C"/>
</dbReference>
<evidence type="ECO:0000256" key="6">
    <source>
        <dbReference type="PROSITE-ProRule" id="PRU01215"/>
    </source>
</evidence>
<evidence type="ECO:0000256" key="4">
    <source>
        <dbReference type="ARBA" id="ARBA00022771"/>
    </source>
</evidence>
<keyword evidence="4 6" id="KW-0863">Zinc-finger</keyword>
<accession>A0ABM0TP65</accession>
<keyword evidence="9" id="KW-1185">Reference proteome</keyword>
<dbReference type="Pfam" id="PF10607">
    <property type="entry name" value="CTLH"/>
    <property type="match status" value="1"/>
</dbReference>
<dbReference type="PANTHER" id="PTHR12170">
    <property type="entry name" value="MACROPHAGE ERYTHROBLAST ATTACHER-RELATED"/>
    <property type="match status" value="1"/>
</dbReference>
<keyword evidence="3" id="KW-0479">Metal-binding</keyword>
<reference evidence="10" key="2">
    <citation type="submission" date="2025-08" db="UniProtKB">
        <authorList>
            <consortium name="RefSeq"/>
        </authorList>
    </citation>
    <scope>IDENTIFICATION</scope>
    <source>
        <tissue evidence="10">Leaf</tissue>
    </source>
</reference>
<dbReference type="Gene3D" id="3.30.40.10">
    <property type="entry name" value="Zinc/RING finger domain, C3HC4 (zinc finger)"/>
    <property type="match status" value="1"/>
</dbReference>
<keyword evidence="5" id="KW-0862">Zinc</keyword>
<dbReference type="RefSeq" id="XP_010429198.1">
    <property type="nucleotide sequence ID" value="XM_010430896.2"/>
</dbReference>
<sequence>MELKTVRDAFDRVTKKQKLCYSKTQEVVDRLSQEIDKALNTIQEAPPTGSSDDEPLHHKSLVADLKKTFKEIAPTKQVEATQKELSGALNKYLKALDKTLNPDINTAYRNVEFDRHALHQVIAGFFYRQGMFDIGDSFISESGEPEPEPDPSATKPFMEMHRILEAMSKRDLGPALKWVASNSDKLKLAKSDLELKLHSLHFLEIAQDKDTKEAISYARKHITAYSDRCFPEIQKLMGSLLWNRNLDKSPYAEFLSPALWTNAAKELTQQYCNLLGESSESPLVVTLAAGSEVLPTFLKYLNLLPEKRKEWQTMEQLLVPVKLPEEYRFHSVFVCPVSKEHSSEDNPPMRMSCGHVISNQTINRMSRNGAKSFKCPYCPTEVDPSQCKQLYF</sequence>
<name>A0ABM0TP65_CAMSA</name>
<dbReference type="InterPro" id="IPR024964">
    <property type="entry name" value="CTLH/CRA"/>
</dbReference>
<dbReference type="SUPFAM" id="SSF57850">
    <property type="entry name" value="RING/U-box"/>
    <property type="match status" value="1"/>
</dbReference>
<proteinExistence type="predicted"/>
<dbReference type="GeneID" id="104713712"/>
<gene>
    <name evidence="10" type="primary">LOC104713712</name>
</gene>
<dbReference type="InterPro" id="IPR027370">
    <property type="entry name" value="Znf-RING_euk"/>
</dbReference>
<evidence type="ECO:0000256" key="1">
    <source>
        <dbReference type="ARBA" id="ARBA00004496"/>
    </source>
</evidence>
<feature type="domain" description="RING-Gid-type" evidence="8">
    <location>
        <begin position="335"/>
        <end position="378"/>
    </location>
</feature>
<dbReference type="PROSITE" id="PS51867">
    <property type="entry name" value="ZF_RING_GID"/>
    <property type="match status" value="1"/>
</dbReference>
<evidence type="ECO:0000313" key="9">
    <source>
        <dbReference type="Proteomes" id="UP000694864"/>
    </source>
</evidence>
<dbReference type="PANTHER" id="PTHR12170:SF11">
    <property type="entry name" value="PROTEIN RMD5 HOMOLOG"/>
    <property type="match status" value="1"/>
</dbReference>
<protein>
    <submittedName>
        <fullName evidence="10">Protein RMD5 homolog A-like</fullName>
    </submittedName>
</protein>
<dbReference type="PROSITE" id="PS50896">
    <property type="entry name" value="LISH"/>
    <property type="match status" value="1"/>
</dbReference>
<dbReference type="InterPro" id="IPR013083">
    <property type="entry name" value="Znf_RING/FYVE/PHD"/>
</dbReference>
<dbReference type="PROSITE" id="PS50897">
    <property type="entry name" value="CTLH"/>
    <property type="match status" value="1"/>
</dbReference>